<evidence type="ECO:0000256" key="3">
    <source>
        <dbReference type="ARBA" id="ARBA00023242"/>
    </source>
</evidence>
<evidence type="ECO:0000313" key="4">
    <source>
        <dbReference type="EMBL" id="KAL0631179.1"/>
    </source>
</evidence>
<gene>
    <name evidence="4" type="ORF">Q9L58_009966</name>
</gene>
<protein>
    <submittedName>
        <fullName evidence="4">Uncharacterized protein</fullName>
    </submittedName>
</protein>
<comment type="caution">
    <text evidence="4">The sequence shown here is derived from an EMBL/GenBank/DDBJ whole genome shotgun (WGS) entry which is preliminary data.</text>
</comment>
<dbReference type="PANTHER" id="PTHR23188:SF12">
    <property type="entry name" value="RNA POLYMERASE II-ASSOCIATED FACTOR 1 HOMOLOG"/>
    <property type="match status" value="1"/>
</dbReference>
<accession>A0ABR3G5G0</accession>
<keyword evidence="3" id="KW-0539">Nucleus</keyword>
<dbReference type="PANTHER" id="PTHR23188">
    <property type="entry name" value="RNA POLYMERASE II-ASSOCIATED FACTOR 1 HOMOLOG"/>
    <property type="match status" value="1"/>
</dbReference>
<dbReference type="EMBL" id="JBBBZM010000286">
    <property type="protein sequence ID" value="KAL0631179.1"/>
    <property type="molecule type" value="Genomic_DNA"/>
</dbReference>
<proteinExistence type="inferred from homology"/>
<keyword evidence="5" id="KW-1185">Reference proteome</keyword>
<dbReference type="InterPro" id="IPR007133">
    <property type="entry name" value="RNA_pol_II-assoc_Paf1"/>
</dbReference>
<dbReference type="Pfam" id="PF03985">
    <property type="entry name" value="Paf1"/>
    <property type="match status" value="1"/>
</dbReference>
<evidence type="ECO:0000256" key="1">
    <source>
        <dbReference type="ARBA" id="ARBA00004123"/>
    </source>
</evidence>
<evidence type="ECO:0000256" key="2">
    <source>
        <dbReference type="ARBA" id="ARBA00007560"/>
    </source>
</evidence>
<sequence length="436" mass="48791">MPPQPSSQSAGEYVVRIRYQTDLPAPQCPPKMVEIENKANTHLLEPFYSSNIARADTICVDVDAELGMPIDMVHLSGVFDGNEAFPTKAMRSYETNPPIHPRDRILLRSIGQLGSHTAQAVASAASTSWLRRTEYMTAELSRSTLRGKVALVAKSDRLRETNQALRSATKKQDTDPVRALAAVMRGFDLANPGAAGISPAVSLQDSCMEAAERSWKILKHPTKSHLRVVEMFPLLPDFKATSDADGYLVFKFATDPLITSKIRDTRIDVGLLKPHTESTDRNNQSETAEHHFDFYLPATDNVASKIKRKLAAYGKVDRNPREEFRYNFVRAYETKSQKQHNPAVIAEAALTFYPGDKKKPAAAYYYPVVGRYVLQPRRAHKFPPGMPLQEGDLIREQQRTSQKGAGPPDVLKVTIRELSQAEKKRRREHAVVSTRL</sequence>
<reference evidence="4 5" key="1">
    <citation type="submission" date="2024-02" db="EMBL/GenBank/DDBJ databases">
        <title>Discinaceae phylogenomics.</title>
        <authorList>
            <person name="Dirks A.C."/>
            <person name="James T.Y."/>
        </authorList>
    </citation>
    <scope>NUCLEOTIDE SEQUENCE [LARGE SCALE GENOMIC DNA]</scope>
    <source>
        <strain evidence="4 5">ACD0624</strain>
    </source>
</reference>
<name>A0ABR3G5G0_9PEZI</name>
<comment type="subcellular location">
    <subcellularLocation>
        <location evidence="1">Nucleus</location>
    </subcellularLocation>
</comment>
<dbReference type="Proteomes" id="UP001447188">
    <property type="component" value="Unassembled WGS sequence"/>
</dbReference>
<organism evidence="4 5">
    <name type="scientific">Discina gigas</name>
    <dbReference type="NCBI Taxonomy" id="1032678"/>
    <lineage>
        <taxon>Eukaryota</taxon>
        <taxon>Fungi</taxon>
        <taxon>Dikarya</taxon>
        <taxon>Ascomycota</taxon>
        <taxon>Pezizomycotina</taxon>
        <taxon>Pezizomycetes</taxon>
        <taxon>Pezizales</taxon>
        <taxon>Discinaceae</taxon>
        <taxon>Discina</taxon>
    </lineage>
</organism>
<evidence type="ECO:0000313" key="5">
    <source>
        <dbReference type="Proteomes" id="UP001447188"/>
    </source>
</evidence>
<comment type="similarity">
    <text evidence="2">Belongs to the PAF1 family.</text>
</comment>